<evidence type="ECO:0000313" key="2">
    <source>
        <dbReference type="EMBL" id="KTD08015.1"/>
    </source>
</evidence>
<reference evidence="2 4" key="1">
    <citation type="submission" date="2015-11" db="EMBL/GenBank/DDBJ databases">
        <title>Genomic analysis of 38 Legionella species identifies large and diverse effector repertoires.</title>
        <authorList>
            <person name="Burstein D."/>
            <person name="Amaro F."/>
            <person name="Zusman T."/>
            <person name="Lifshitz Z."/>
            <person name="Cohen O."/>
            <person name="Gilbert J.A."/>
            <person name="Pupko T."/>
            <person name="Shuman H.A."/>
            <person name="Segal G."/>
        </authorList>
    </citation>
    <scope>NUCLEOTIDE SEQUENCE [LARGE SCALE GENOMIC DNA]</scope>
    <source>
        <strain evidence="2 4">JA-26-G1-E2</strain>
    </source>
</reference>
<dbReference type="RefSeq" id="WP_058450081.1">
    <property type="nucleotide sequence ID" value="NZ_CAAAJF010000013.1"/>
</dbReference>
<accession>A0A0W0UJQ7</accession>
<evidence type="ECO:0000313" key="3">
    <source>
        <dbReference type="EMBL" id="OCH97304.1"/>
    </source>
</evidence>
<comment type="caution">
    <text evidence="2">The sequence shown here is derived from an EMBL/GenBank/DDBJ whole genome shotgun (WGS) entry which is preliminary data.</text>
</comment>
<keyword evidence="5" id="KW-1185">Reference proteome</keyword>
<dbReference type="EMBL" id="LNYG01000013">
    <property type="protein sequence ID" value="KTD08015.1"/>
    <property type="molecule type" value="Genomic_DNA"/>
</dbReference>
<dbReference type="AlphaFoldDB" id="A0A0W0UJQ7"/>
<keyword evidence="1" id="KW-0472">Membrane</keyword>
<dbReference type="EMBL" id="LYOZ01000045">
    <property type="protein sequence ID" value="OCH97304.1"/>
    <property type="molecule type" value="Genomic_DNA"/>
</dbReference>
<feature type="transmembrane region" description="Helical" evidence="1">
    <location>
        <begin position="6"/>
        <end position="24"/>
    </location>
</feature>
<keyword evidence="1" id="KW-1133">Transmembrane helix</keyword>
<dbReference type="OrthoDB" id="572589at2"/>
<name>A0A0W0UJQ7_9GAMM</name>
<dbReference type="Proteomes" id="UP000093336">
    <property type="component" value="Unassembled WGS sequence"/>
</dbReference>
<feature type="transmembrane region" description="Helical" evidence="1">
    <location>
        <begin position="101"/>
        <end position="123"/>
    </location>
</feature>
<gene>
    <name evidence="3" type="ORF">A8135_03335</name>
    <name evidence="2" type="ORF">Ljam_2210</name>
</gene>
<evidence type="ECO:0000313" key="4">
    <source>
        <dbReference type="Proteomes" id="UP000054715"/>
    </source>
</evidence>
<feature type="transmembrane region" description="Helical" evidence="1">
    <location>
        <begin position="65"/>
        <end position="89"/>
    </location>
</feature>
<evidence type="ECO:0000256" key="1">
    <source>
        <dbReference type="SAM" id="Phobius"/>
    </source>
</evidence>
<protein>
    <submittedName>
        <fullName evidence="2">Integral membrane protein (PIN domain superfamily)</fullName>
    </submittedName>
</protein>
<organism evidence="2 4">
    <name type="scientific">Legionella jamestowniensis</name>
    <dbReference type="NCBI Taxonomy" id="455"/>
    <lineage>
        <taxon>Bacteria</taxon>
        <taxon>Pseudomonadati</taxon>
        <taxon>Pseudomonadota</taxon>
        <taxon>Gammaproteobacteria</taxon>
        <taxon>Legionellales</taxon>
        <taxon>Legionellaceae</taxon>
        <taxon>Legionella</taxon>
    </lineage>
</organism>
<evidence type="ECO:0000313" key="5">
    <source>
        <dbReference type="Proteomes" id="UP000093336"/>
    </source>
</evidence>
<dbReference type="Proteomes" id="UP000054715">
    <property type="component" value="Unassembled WGS sequence"/>
</dbReference>
<feature type="transmembrane region" description="Helical" evidence="1">
    <location>
        <begin position="36"/>
        <end position="59"/>
    </location>
</feature>
<dbReference type="STRING" id="455.Ljam_2210"/>
<sequence length="128" mass="14537">MEITIFLAQVIGWYLVIVSLFVLFRQEQLRGVMGDILAQRALLFFIAIVTVILGLLLVISHNVWVLGWPVIITIVGWLVLISGLLRLVIPEALLRVGQWWLANPTYLLIAAVIYLIIGVYLLYRAYFG</sequence>
<keyword evidence="1" id="KW-0812">Transmembrane</keyword>
<proteinExistence type="predicted"/>
<dbReference type="PATRIC" id="fig|455.5.peg.2329"/>
<reference evidence="3 5" key="2">
    <citation type="submission" date="2016-05" db="EMBL/GenBank/DDBJ databases">
        <authorList>
            <person name="Prochazka B."/>
            <person name="Indra A."/>
            <person name="Hasenberger P."/>
            <person name="Blaschitz M."/>
            <person name="Wagner L."/>
            <person name="Wewalka G."/>
            <person name="Sorschag S."/>
            <person name="Schmid D."/>
            <person name="Ruppitsch W."/>
        </authorList>
    </citation>
    <scope>NUCLEOTIDE SEQUENCE [LARGE SCALE GENOMIC DNA]</scope>
    <source>
        <strain evidence="3 5">974010_12</strain>
    </source>
</reference>